<reference evidence="2 3" key="1">
    <citation type="submission" date="2012-03" db="EMBL/GenBank/DDBJ databases">
        <title>Whole Genome Assembly of Papio anubis.</title>
        <authorList>
            <person name="Liu Y.L."/>
            <person name="Abraham K.A."/>
            <person name="Akbar H.A."/>
            <person name="Ali S.A."/>
            <person name="Anosike U.A."/>
            <person name="Aqrawi P.A."/>
            <person name="Arias F.A."/>
            <person name="Attaway T.A."/>
            <person name="Awwad R.A."/>
            <person name="Babu C.B."/>
            <person name="Bandaranaike D.B."/>
            <person name="Battles P.B."/>
            <person name="Bell A.B."/>
            <person name="Beltran B.B."/>
            <person name="Berhane-Mersha D.B."/>
            <person name="Bess C.B."/>
            <person name="Bickham C.B."/>
            <person name="Bolden T.B."/>
            <person name="Carter K.C."/>
            <person name="Chau D.C."/>
            <person name="Chavez A.C."/>
            <person name="Clerc-Blankenburg K.C."/>
            <person name="Coyle M.C."/>
            <person name="Dao M.D."/>
            <person name="Davila M.L.D."/>
            <person name="Davy-Carroll L.D."/>
            <person name="Denson S.D."/>
            <person name="Dinh H.D."/>
            <person name="Fernandez S.F."/>
            <person name="Fernando P.F."/>
            <person name="Forbes L.F."/>
            <person name="Francis C.F."/>
            <person name="Francisco L.F."/>
            <person name="Fu Q.F."/>
            <person name="Garcia-Iii R.G."/>
            <person name="Garrett T.G."/>
            <person name="Gross S.G."/>
            <person name="Gubbala S.G."/>
            <person name="Hirani K.H."/>
            <person name="Hogues M.H."/>
            <person name="Hollins B.H."/>
            <person name="Jackson L.J."/>
            <person name="Javaid M.J."/>
            <person name="Jhangiani S.J."/>
            <person name="Johnson A.J."/>
            <person name="Johnson B.J."/>
            <person name="Jones J.J."/>
            <person name="Joshi V.J."/>
            <person name="Kalu J.K."/>
            <person name="Khan N.K."/>
            <person name="Korchina V.K."/>
            <person name="Kovar C.K."/>
            <person name="Lago L.L."/>
            <person name="Lara F.L."/>
            <person name="Le T.-K.L."/>
            <person name="Lee S.L."/>
            <person name="Legall-Iii F.L."/>
            <person name="Lemon S.L."/>
            <person name="Liu J.L."/>
            <person name="Liu Y.-S.L."/>
            <person name="Liyanage D.L."/>
            <person name="Lopez J.L."/>
            <person name="Lorensuhewa L.L."/>
            <person name="Mata R.M."/>
            <person name="Mathew T.M."/>
            <person name="Mercado C.M."/>
            <person name="Mercado I.M."/>
            <person name="Morales K.M."/>
            <person name="Morgan M.M."/>
            <person name="Munidasa M.M."/>
            <person name="Ngo D.N."/>
            <person name="Nguyen L.N."/>
            <person name="Nguyen T.N."/>
            <person name="Nguyen N.N."/>
            <person name="Obregon M.O."/>
            <person name="Okwuonu G.O."/>
            <person name="Ongeri F.O."/>
            <person name="Onwere C.O."/>
            <person name="Osifeso I.O."/>
            <person name="Parra A.P."/>
            <person name="Patil S.P."/>
            <person name="Perez A.P."/>
            <person name="Perez Y.P."/>
            <person name="Pham C.P."/>
            <person name="Pu L.-L.P."/>
            <person name="Puazo M.P."/>
            <person name="Quiroz J.Q."/>
            <person name="Rouhana J.R."/>
            <person name="Ruiz M.R."/>
            <person name="Ruiz S.-J.R."/>
            <person name="Saada N.S."/>
            <person name="Santibanez J.S."/>
            <person name="Scheel M.S."/>
            <person name="Schneider B.S."/>
            <person name="Simmons D.S."/>
            <person name="Sisson I.S."/>
            <person name="Tang L.-Y.T."/>
            <person name="Thornton R.T."/>
            <person name="Tisius J.T."/>
            <person name="Toledanes G.T."/>
            <person name="Trejos Z.T."/>
            <person name="Usmani K.U."/>
            <person name="Varghese R.V."/>
            <person name="Vattathil S.V."/>
            <person name="Vee V.V."/>
            <person name="Walker D.W."/>
            <person name="Weissenberger G.W."/>
            <person name="White C.W."/>
            <person name="Williams A.W."/>
            <person name="Woodworth J.W."/>
            <person name="Wright R.W."/>
            <person name="Zhu Y.Z."/>
            <person name="Han Y.H."/>
            <person name="Newsham I.N."/>
            <person name="Nazareth L.N."/>
            <person name="Worley K.W."/>
            <person name="Muzny D.M."/>
            <person name="Rogers J.R."/>
            <person name="Gibbs R.G."/>
        </authorList>
    </citation>
    <scope>NUCLEOTIDE SEQUENCE [LARGE SCALE GENOMIC DNA]</scope>
</reference>
<dbReference type="GO" id="GO:0043022">
    <property type="term" value="F:ribosome binding"/>
    <property type="evidence" value="ECO:0007669"/>
    <property type="project" value="TreeGrafter"/>
</dbReference>
<keyword evidence="1" id="KW-0732">Signal</keyword>
<evidence type="ECO:0000313" key="3">
    <source>
        <dbReference type="Proteomes" id="UP000028761"/>
    </source>
</evidence>
<dbReference type="GeneTree" id="ENSGT00390000005550"/>
<protein>
    <submittedName>
        <fullName evidence="2">Chromosome 2 open reading frame 69</fullName>
    </submittedName>
</protein>
<dbReference type="eggNOG" id="KOG2800">
    <property type="taxonomic scope" value="Eukaryota"/>
</dbReference>
<dbReference type="PANTHER" id="PTHR13333">
    <property type="entry name" value="M-AAA PROTEASE-INTERACTING PROTEIN 1, MITOCHONDRIAL"/>
    <property type="match status" value="1"/>
</dbReference>
<gene>
    <name evidence="2" type="primary">C2orf69</name>
</gene>
<organism evidence="2 3">
    <name type="scientific">Papio anubis</name>
    <name type="common">Olive baboon</name>
    <dbReference type="NCBI Taxonomy" id="9555"/>
    <lineage>
        <taxon>Eukaryota</taxon>
        <taxon>Metazoa</taxon>
        <taxon>Chordata</taxon>
        <taxon>Craniata</taxon>
        <taxon>Vertebrata</taxon>
        <taxon>Euteleostomi</taxon>
        <taxon>Mammalia</taxon>
        <taxon>Eutheria</taxon>
        <taxon>Euarchontoglires</taxon>
        <taxon>Primates</taxon>
        <taxon>Haplorrhini</taxon>
        <taxon>Catarrhini</taxon>
        <taxon>Cercopithecidae</taxon>
        <taxon>Cercopithecinae</taxon>
        <taxon>Papio</taxon>
    </lineage>
</organism>
<dbReference type="HOGENOM" id="CLU_028841_1_0_1"/>
<feature type="chain" id="PRO_5035167338" evidence="1">
    <location>
        <begin position="26"/>
        <end position="220"/>
    </location>
</feature>
<reference evidence="2" key="2">
    <citation type="submission" date="2025-08" db="UniProtKB">
        <authorList>
            <consortium name="Ensembl"/>
        </authorList>
    </citation>
    <scope>IDENTIFICATION</scope>
</reference>
<dbReference type="Bgee" id="ENSPANG00000006770">
    <property type="expression patterns" value="Expressed in testis and 66 other cell types or tissues"/>
</dbReference>
<dbReference type="Proteomes" id="UP000028761">
    <property type="component" value="Chromosome 10"/>
</dbReference>
<dbReference type="AlphaFoldDB" id="A0A096MSP1"/>
<reference evidence="2" key="3">
    <citation type="submission" date="2025-09" db="UniProtKB">
        <authorList>
            <consortium name="Ensembl"/>
        </authorList>
    </citation>
    <scope>IDENTIFICATION</scope>
</reference>
<sequence length="220" mass="24134">MWGFRLLRSPPPLLLLLPQLGIGNASSCSQARTMNPGGSSGARCSLSAEVRRRQCLQLSTVPGADPQRSNELLLLAAGGEGLERQDLPGDPAKEEPQPPRQHHVLYFPGDVQAFAHVSKLLSQCKFDLLEELVAKEVLHVLKEKVTSLPDNHKNALAANIDEIVFTSTGDISIYYDEKGRKFVNILMCFWYLTSANIPSETLRGASVFQVSEGVHTRSKA</sequence>
<dbReference type="InterPro" id="IPR018881">
    <property type="entry name" value="C2orf69_mit"/>
</dbReference>
<dbReference type="GO" id="GO:0032979">
    <property type="term" value="P:protein insertion into mitochondrial inner membrane from matrix"/>
    <property type="evidence" value="ECO:0007669"/>
    <property type="project" value="TreeGrafter"/>
</dbReference>
<dbReference type="PANTHER" id="PTHR13333:SF5">
    <property type="entry name" value="M-AAA PROTEASE-INTERACTING PROTEIN 1, MITOCHONDRIAL"/>
    <property type="match status" value="1"/>
</dbReference>
<name>A0A096MSP1_PAPAN</name>
<proteinExistence type="predicted"/>
<dbReference type="GO" id="GO:0005743">
    <property type="term" value="C:mitochondrial inner membrane"/>
    <property type="evidence" value="ECO:0007669"/>
    <property type="project" value="TreeGrafter"/>
</dbReference>
<evidence type="ECO:0000256" key="1">
    <source>
        <dbReference type="SAM" id="SignalP"/>
    </source>
</evidence>
<dbReference type="Pfam" id="PF10561">
    <property type="entry name" value="C2orf69"/>
    <property type="match status" value="1"/>
</dbReference>
<accession>A0A096MSP1</accession>
<dbReference type="Ensembl" id="ENSPANT00000009040.3">
    <property type="protein sequence ID" value="ENSPANP00000002811.2"/>
    <property type="gene ID" value="ENSPANG00000040521.1"/>
</dbReference>
<evidence type="ECO:0000313" key="2">
    <source>
        <dbReference type="Ensembl" id="ENSPANP00000002811.2"/>
    </source>
</evidence>
<keyword evidence="3" id="KW-1185">Reference proteome</keyword>
<feature type="signal peptide" evidence="1">
    <location>
        <begin position="1"/>
        <end position="25"/>
    </location>
</feature>